<sequence>MESLQMFSFGASEGKWGLSVTRLVGATTRRPTIRDIIHQDSNLAIPTPDVAATTPTSPLCTLLSARTPGSMHSCHMATGGSTSVALWTDDHHSISRTGVGSCDRGASLAMHTDGGPRACCQLEPRRVIAGEAKPAVLLHHRPPRCRWDNFDPQSSTAVPPNPP</sequence>
<reference evidence="1" key="1">
    <citation type="journal article" date="2023" name="Mol. Phylogenet. Evol.">
        <title>Genome-scale phylogeny and comparative genomics of the fungal order Sordariales.</title>
        <authorList>
            <person name="Hensen N."/>
            <person name="Bonometti L."/>
            <person name="Westerberg I."/>
            <person name="Brannstrom I.O."/>
            <person name="Guillou S."/>
            <person name="Cros-Aarteil S."/>
            <person name="Calhoun S."/>
            <person name="Haridas S."/>
            <person name="Kuo A."/>
            <person name="Mondo S."/>
            <person name="Pangilinan J."/>
            <person name="Riley R."/>
            <person name="LaButti K."/>
            <person name="Andreopoulos B."/>
            <person name="Lipzen A."/>
            <person name="Chen C."/>
            <person name="Yan M."/>
            <person name="Daum C."/>
            <person name="Ng V."/>
            <person name="Clum A."/>
            <person name="Steindorff A."/>
            <person name="Ohm R.A."/>
            <person name="Martin F."/>
            <person name="Silar P."/>
            <person name="Natvig D.O."/>
            <person name="Lalanne C."/>
            <person name="Gautier V."/>
            <person name="Ament-Velasquez S.L."/>
            <person name="Kruys A."/>
            <person name="Hutchinson M.I."/>
            <person name="Powell A.J."/>
            <person name="Barry K."/>
            <person name="Miller A.N."/>
            <person name="Grigoriev I.V."/>
            <person name="Debuchy R."/>
            <person name="Gladieux P."/>
            <person name="Hiltunen Thoren M."/>
            <person name="Johannesson H."/>
        </authorList>
    </citation>
    <scope>NUCLEOTIDE SEQUENCE</scope>
    <source>
        <strain evidence="1">CBS 123565</strain>
    </source>
</reference>
<dbReference type="Proteomes" id="UP001304895">
    <property type="component" value="Unassembled WGS sequence"/>
</dbReference>
<dbReference type="EMBL" id="MU853401">
    <property type="protein sequence ID" value="KAK4138531.1"/>
    <property type="molecule type" value="Genomic_DNA"/>
</dbReference>
<evidence type="ECO:0000313" key="1">
    <source>
        <dbReference type="EMBL" id="KAK4138531.1"/>
    </source>
</evidence>
<name>A0AAN6ZIC4_9PEZI</name>
<proteinExistence type="predicted"/>
<keyword evidence="2" id="KW-1185">Reference proteome</keyword>
<comment type="caution">
    <text evidence="1">The sequence shown here is derived from an EMBL/GenBank/DDBJ whole genome shotgun (WGS) entry which is preliminary data.</text>
</comment>
<organism evidence="1 2">
    <name type="scientific">Trichocladium antarcticum</name>
    <dbReference type="NCBI Taxonomy" id="1450529"/>
    <lineage>
        <taxon>Eukaryota</taxon>
        <taxon>Fungi</taxon>
        <taxon>Dikarya</taxon>
        <taxon>Ascomycota</taxon>
        <taxon>Pezizomycotina</taxon>
        <taxon>Sordariomycetes</taxon>
        <taxon>Sordariomycetidae</taxon>
        <taxon>Sordariales</taxon>
        <taxon>Chaetomiaceae</taxon>
        <taxon>Trichocladium</taxon>
    </lineage>
</organism>
<protein>
    <submittedName>
        <fullName evidence="1">Uncharacterized protein</fullName>
    </submittedName>
</protein>
<evidence type="ECO:0000313" key="2">
    <source>
        <dbReference type="Proteomes" id="UP001304895"/>
    </source>
</evidence>
<accession>A0AAN6ZIC4</accession>
<dbReference type="AlphaFoldDB" id="A0AAN6ZIC4"/>
<reference evidence="1" key="2">
    <citation type="submission" date="2023-05" db="EMBL/GenBank/DDBJ databases">
        <authorList>
            <consortium name="Lawrence Berkeley National Laboratory"/>
            <person name="Steindorff A."/>
            <person name="Hensen N."/>
            <person name="Bonometti L."/>
            <person name="Westerberg I."/>
            <person name="Brannstrom I.O."/>
            <person name="Guillou S."/>
            <person name="Cros-Aarteil S."/>
            <person name="Calhoun S."/>
            <person name="Haridas S."/>
            <person name="Kuo A."/>
            <person name="Mondo S."/>
            <person name="Pangilinan J."/>
            <person name="Riley R."/>
            <person name="Labutti K."/>
            <person name="Andreopoulos B."/>
            <person name="Lipzen A."/>
            <person name="Chen C."/>
            <person name="Yanf M."/>
            <person name="Daum C."/>
            <person name="Ng V."/>
            <person name="Clum A."/>
            <person name="Ohm R."/>
            <person name="Martin F."/>
            <person name="Silar P."/>
            <person name="Natvig D."/>
            <person name="Lalanne C."/>
            <person name="Gautier V."/>
            <person name="Ament-Velasquez S.L."/>
            <person name="Kruys A."/>
            <person name="Hutchinson M.I."/>
            <person name="Powell A.J."/>
            <person name="Barry K."/>
            <person name="Miller A.N."/>
            <person name="Grigoriev I.V."/>
            <person name="Debuchy R."/>
            <person name="Gladieux P."/>
            <person name="Thoren M.H."/>
            <person name="Johannesson H."/>
        </authorList>
    </citation>
    <scope>NUCLEOTIDE SEQUENCE</scope>
    <source>
        <strain evidence="1">CBS 123565</strain>
    </source>
</reference>
<gene>
    <name evidence="1" type="ORF">BT67DRAFT_12849</name>
</gene>